<dbReference type="PANTHER" id="PTHR35007">
    <property type="entry name" value="INTEGRAL MEMBRANE PROTEIN-RELATED"/>
    <property type="match status" value="1"/>
</dbReference>
<accession>A0ABP7DC64</accession>
<feature type="transmembrane region" description="Helical" evidence="1">
    <location>
        <begin position="122"/>
        <end position="143"/>
    </location>
</feature>
<dbReference type="EMBL" id="BAAAYX010000004">
    <property type="protein sequence ID" value="GAA3702446.1"/>
    <property type="molecule type" value="Genomic_DNA"/>
</dbReference>
<dbReference type="Proteomes" id="UP001500051">
    <property type="component" value="Unassembled WGS sequence"/>
</dbReference>
<sequence length="297" mass="31732">MTTGLILLAGMLTLGGLVAVVAALVPAPPGLRPALERFGADSTVAGRRRLEVSAASPSERLGVLLYRRSPIALTPRQRQLLRLQDKSIAEFYADKAVMAAVGAVLPALVGLGWGWMTGAPSWWPAGLAVLGVLVGFFVPDLLLRRSGRATQSRAVESLLVFIDLVTLERLANASATEALQSAAALSDVPLFVQIRTALERARLEQQSPYGELRRLAEELELPELTDVADIMQLDESGAALSGTLRARVKELRNAHLTREQIAAGAAAEGMTIFMTIPALIFGMIFLGAAMLTLLFEV</sequence>
<evidence type="ECO:0008006" key="4">
    <source>
        <dbReference type="Google" id="ProtNLM"/>
    </source>
</evidence>
<feature type="transmembrane region" description="Helical" evidence="1">
    <location>
        <begin position="272"/>
        <end position="295"/>
    </location>
</feature>
<feature type="transmembrane region" description="Helical" evidence="1">
    <location>
        <begin position="96"/>
        <end position="116"/>
    </location>
</feature>
<evidence type="ECO:0000313" key="2">
    <source>
        <dbReference type="EMBL" id="GAA3702446.1"/>
    </source>
</evidence>
<comment type="caution">
    <text evidence="2">The sequence shown here is derived from an EMBL/GenBank/DDBJ whole genome shotgun (WGS) entry which is preliminary data.</text>
</comment>
<reference evidence="3" key="1">
    <citation type="journal article" date="2019" name="Int. J. Syst. Evol. Microbiol.">
        <title>The Global Catalogue of Microorganisms (GCM) 10K type strain sequencing project: providing services to taxonomists for standard genome sequencing and annotation.</title>
        <authorList>
            <consortium name="The Broad Institute Genomics Platform"/>
            <consortium name="The Broad Institute Genome Sequencing Center for Infectious Disease"/>
            <person name="Wu L."/>
            <person name="Ma J."/>
        </authorList>
    </citation>
    <scope>NUCLEOTIDE SEQUENCE [LARGE SCALE GENOMIC DNA]</scope>
    <source>
        <strain evidence="3">JCM 16548</strain>
    </source>
</reference>
<dbReference type="PANTHER" id="PTHR35007:SF1">
    <property type="entry name" value="PILUS ASSEMBLY PROTEIN"/>
    <property type="match status" value="1"/>
</dbReference>
<evidence type="ECO:0000313" key="3">
    <source>
        <dbReference type="Proteomes" id="UP001500051"/>
    </source>
</evidence>
<evidence type="ECO:0000256" key="1">
    <source>
        <dbReference type="SAM" id="Phobius"/>
    </source>
</evidence>
<organism evidence="2 3">
    <name type="scientific">Microlunatus aurantiacus</name>
    <dbReference type="NCBI Taxonomy" id="446786"/>
    <lineage>
        <taxon>Bacteria</taxon>
        <taxon>Bacillati</taxon>
        <taxon>Actinomycetota</taxon>
        <taxon>Actinomycetes</taxon>
        <taxon>Propionibacteriales</taxon>
        <taxon>Propionibacteriaceae</taxon>
        <taxon>Microlunatus</taxon>
    </lineage>
</organism>
<protein>
    <recommendedName>
        <fullName evidence="4">Type II secretion system (T2SS), protein F</fullName>
    </recommendedName>
</protein>
<keyword evidence="3" id="KW-1185">Reference proteome</keyword>
<proteinExistence type="predicted"/>
<keyword evidence="1" id="KW-1133">Transmembrane helix</keyword>
<feature type="transmembrane region" description="Helical" evidence="1">
    <location>
        <begin position="6"/>
        <end position="27"/>
    </location>
</feature>
<name>A0ABP7DC64_9ACTN</name>
<gene>
    <name evidence="2" type="ORF">GCM10022204_19380</name>
</gene>
<keyword evidence="1" id="KW-0472">Membrane</keyword>
<dbReference type="RefSeq" id="WP_344812122.1">
    <property type="nucleotide sequence ID" value="NZ_BAAAYX010000004.1"/>
</dbReference>
<keyword evidence="1" id="KW-0812">Transmembrane</keyword>